<reference evidence="3 4" key="1">
    <citation type="journal article" date="2020" name="Phytopathology">
        <title>Genome Sequence Resources of Colletotrichum truncatum, C. plurivorum, C. musicola, and C. sojae: Four Species Pathogenic to Soybean (Glycine max).</title>
        <authorList>
            <person name="Rogerio F."/>
            <person name="Boufleur T.R."/>
            <person name="Ciampi-Guillardi M."/>
            <person name="Sukno S.A."/>
            <person name="Thon M.R."/>
            <person name="Massola Junior N.S."/>
            <person name="Baroncelli R."/>
        </authorList>
    </citation>
    <scope>NUCLEOTIDE SEQUENCE [LARGE SCALE GENOMIC DNA]</scope>
    <source>
        <strain evidence="3 4">LFN0009</strain>
    </source>
</reference>
<dbReference type="Proteomes" id="UP000652219">
    <property type="component" value="Unassembled WGS sequence"/>
</dbReference>
<sequence length="439" mass="50588">MTPTTYSSLLNALHGESDTAGWSSEIAGRLEGLEGLPIEIILDIYQQLDLRSIFALARVTTLFRGLLEKNKAAVILPVLQREFSPFPELLQVYTASDQDLIQYGDTFQPRRVVLRRFPGDMTGIILSRGGIHPNVALSPEQVLFTQILNHGKPTSTSILPPPRSVAMTARDLDPLLRYCLIVRQWEELYPQLHWFSTPEDCRQLDEAERFKLRRALYRWWLYAFYFHGELPRPRSGPPESFINDIRTSQMRLYASRELMEMRDLLGAAKELVRHYIFPNLEQNLEPVQDVSPLDTMIETTVRERVVDTYAKLDPRDLMFYFENIFNYPRKRLVADVNLKHPNFSRDQESLWAAIQSALDERPWLEEVADLNTIGIIVDNPSELDGQLNDDGSHDGTIPPPAAFQRPRNDWAPPGDDGRSLAERNHFHQLTRRALRDDLD</sequence>
<comment type="caution">
    <text evidence="3">The sequence shown here is derived from an EMBL/GenBank/DDBJ whole genome shotgun (WGS) entry which is preliminary data.</text>
</comment>
<dbReference type="AlphaFoldDB" id="A0A8H6JYC6"/>
<organism evidence="3 4">
    <name type="scientific">Colletotrichum sojae</name>
    <dbReference type="NCBI Taxonomy" id="2175907"/>
    <lineage>
        <taxon>Eukaryota</taxon>
        <taxon>Fungi</taxon>
        <taxon>Dikarya</taxon>
        <taxon>Ascomycota</taxon>
        <taxon>Pezizomycotina</taxon>
        <taxon>Sordariomycetes</taxon>
        <taxon>Hypocreomycetidae</taxon>
        <taxon>Glomerellales</taxon>
        <taxon>Glomerellaceae</taxon>
        <taxon>Colletotrichum</taxon>
        <taxon>Colletotrichum orchidearum species complex</taxon>
    </lineage>
</organism>
<dbReference type="EMBL" id="WIGN01000002">
    <property type="protein sequence ID" value="KAF6821350.1"/>
    <property type="molecule type" value="Genomic_DNA"/>
</dbReference>
<protein>
    <submittedName>
        <fullName evidence="3">F-box domain protein</fullName>
    </submittedName>
</protein>
<dbReference type="PROSITE" id="PS50181">
    <property type="entry name" value="FBOX"/>
    <property type="match status" value="1"/>
</dbReference>
<evidence type="ECO:0000256" key="1">
    <source>
        <dbReference type="SAM" id="MobiDB-lite"/>
    </source>
</evidence>
<evidence type="ECO:0000313" key="3">
    <source>
        <dbReference type="EMBL" id="KAF6821350.1"/>
    </source>
</evidence>
<dbReference type="InterPro" id="IPR001810">
    <property type="entry name" value="F-box_dom"/>
</dbReference>
<proteinExistence type="predicted"/>
<accession>A0A8H6JYC6</accession>
<evidence type="ECO:0000259" key="2">
    <source>
        <dbReference type="PROSITE" id="PS50181"/>
    </source>
</evidence>
<gene>
    <name evidence="3" type="ORF">CSOJ01_00356</name>
</gene>
<feature type="region of interest" description="Disordered" evidence="1">
    <location>
        <begin position="381"/>
        <end position="423"/>
    </location>
</feature>
<feature type="domain" description="F-box" evidence="2">
    <location>
        <begin position="30"/>
        <end position="76"/>
    </location>
</feature>
<keyword evidence="4" id="KW-1185">Reference proteome</keyword>
<name>A0A8H6JYC6_9PEZI</name>
<evidence type="ECO:0000313" key="4">
    <source>
        <dbReference type="Proteomes" id="UP000652219"/>
    </source>
</evidence>